<reference evidence="9 10" key="1">
    <citation type="journal article" date="2011" name="Int. J. Syst. Evol. Microbiol.">
        <title>Description of Undibacterium oligocarboniphilum sp. nov., isolated from purified water, and Undibacterium pigrum strain CCUG 49012 as the type strain of Undibacterium parvum sp. nov., and emended descriptions of the genus Undibacterium and the species Undibacterium pigrum.</title>
        <authorList>
            <person name="Eder W."/>
            <person name="Wanner G."/>
            <person name="Ludwig W."/>
            <person name="Busse H.J."/>
            <person name="Ziemke-Kageler F."/>
            <person name="Lang E."/>
        </authorList>
    </citation>
    <scope>NUCLEOTIDE SEQUENCE [LARGE SCALE GENOMIC DNA]</scope>
    <source>
        <strain evidence="9 10">DSM 23061</strain>
    </source>
</reference>
<keyword evidence="9" id="KW-0969">Cilium</keyword>
<evidence type="ECO:0000256" key="2">
    <source>
        <dbReference type="ARBA" id="ARBA00016013"/>
    </source>
</evidence>
<organism evidence="9 10">
    <name type="scientific">Undibacterium parvum</name>
    <dbReference type="NCBI Taxonomy" id="401471"/>
    <lineage>
        <taxon>Bacteria</taxon>
        <taxon>Pseudomonadati</taxon>
        <taxon>Pseudomonadota</taxon>
        <taxon>Betaproteobacteria</taxon>
        <taxon>Burkholderiales</taxon>
        <taxon>Oxalobacteraceae</taxon>
        <taxon>Undibacterium</taxon>
    </lineage>
</organism>
<gene>
    <name evidence="9" type="primary">flgD</name>
    <name evidence="9" type="ORF">EJN92_18220</name>
</gene>
<evidence type="ECO:0000313" key="10">
    <source>
        <dbReference type="Proteomes" id="UP000275663"/>
    </source>
</evidence>
<evidence type="ECO:0000313" key="9">
    <source>
        <dbReference type="EMBL" id="AZP13753.1"/>
    </source>
</evidence>
<keyword evidence="10" id="KW-1185">Reference proteome</keyword>
<dbReference type="Pfam" id="PF13860">
    <property type="entry name" value="FlgD_ig"/>
    <property type="match status" value="1"/>
</dbReference>
<dbReference type="RefSeq" id="WP_126129122.1">
    <property type="nucleotide sequence ID" value="NZ_CP034464.1"/>
</dbReference>
<dbReference type="AlphaFoldDB" id="A0A3S5HM26"/>
<dbReference type="GO" id="GO:0044781">
    <property type="term" value="P:bacterial-type flagellum organization"/>
    <property type="evidence" value="ECO:0007669"/>
    <property type="project" value="UniProtKB-UniRule"/>
</dbReference>
<evidence type="ECO:0000256" key="3">
    <source>
        <dbReference type="ARBA" id="ARBA00022795"/>
    </source>
</evidence>
<dbReference type="Gene3D" id="2.60.40.4070">
    <property type="match status" value="1"/>
</dbReference>
<comment type="similarity">
    <text evidence="1 5">Belongs to the FlgD family.</text>
</comment>
<evidence type="ECO:0000256" key="6">
    <source>
        <dbReference type="SAM" id="MobiDB-lite"/>
    </source>
</evidence>
<sequence length="222" mass="23055">MTTVQTNNVDPSLQATMNGGRAAKNSTQEAQDRFMTLLVTQMKNQDPLNPMDNAQVTSQLAQLSTVTGIDKLNATVTSMNTNFLAAQNLQAASMIGHGVIASGNAISLTDGKAIYGVELPQAADKVSISIRNSGGLIVKTIDADAMAEGVNTLTWDGKTDSGAVAPNGVYKFEVSARSGEKKLDAKTLGFGIVSSISSGAQGAKLSVANIGNISMADVKQIY</sequence>
<keyword evidence="9" id="KW-0966">Cell projection</keyword>
<dbReference type="OrthoDB" id="9785233at2"/>
<evidence type="ECO:0000256" key="4">
    <source>
        <dbReference type="ARBA" id="ARBA00024746"/>
    </source>
</evidence>
<protein>
    <recommendedName>
        <fullName evidence="2 5">Basal-body rod modification protein FlgD</fullName>
    </recommendedName>
</protein>
<keyword evidence="9" id="KW-0282">Flagellum</keyword>
<feature type="domain" description="FlgD Tudor-like" evidence="8">
    <location>
        <begin position="87"/>
        <end position="219"/>
    </location>
</feature>
<evidence type="ECO:0000259" key="8">
    <source>
        <dbReference type="Pfam" id="PF13861"/>
    </source>
</evidence>
<proteinExistence type="inferred from homology"/>
<dbReference type="Pfam" id="PF03963">
    <property type="entry name" value="FlgD"/>
    <property type="match status" value="1"/>
</dbReference>
<dbReference type="Pfam" id="PF13861">
    <property type="entry name" value="FLgD_tudor"/>
    <property type="match status" value="1"/>
</dbReference>
<dbReference type="EMBL" id="CP034464">
    <property type="protein sequence ID" value="AZP13753.1"/>
    <property type="molecule type" value="Genomic_DNA"/>
</dbReference>
<feature type="region of interest" description="Disordered" evidence="6">
    <location>
        <begin position="1"/>
        <end position="27"/>
    </location>
</feature>
<dbReference type="Gene3D" id="2.30.30.910">
    <property type="match status" value="1"/>
</dbReference>
<dbReference type="KEGG" id="upv:EJN92_18220"/>
<keyword evidence="3 5" id="KW-1005">Bacterial flagellum biogenesis</keyword>
<evidence type="ECO:0000256" key="1">
    <source>
        <dbReference type="ARBA" id="ARBA00010577"/>
    </source>
</evidence>
<name>A0A3S5HM26_9BURK</name>
<accession>A0A3S5HM26</accession>
<dbReference type="Proteomes" id="UP000275663">
    <property type="component" value="Chromosome"/>
</dbReference>
<feature type="domain" description="FlgD/Vpr Ig-like" evidence="7">
    <location>
        <begin position="103"/>
        <end position="179"/>
    </location>
</feature>
<dbReference type="InterPro" id="IPR025965">
    <property type="entry name" value="FlgD/Vpr_Ig-like"/>
</dbReference>
<dbReference type="InterPro" id="IPR005648">
    <property type="entry name" value="FlgD"/>
</dbReference>
<comment type="function">
    <text evidence="4 5">Required for flagellar hook formation. May act as a scaffolding protein.</text>
</comment>
<dbReference type="InterPro" id="IPR025963">
    <property type="entry name" value="FLgD_Tudor"/>
</dbReference>
<evidence type="ECO:0000256" key="5">
    <source>
        <dbReference type="RuleBase" id="RU362076"/>
    </source>
</evidence>
<evidence type="ECO:0000259" key="7">
    <source>
        <dbReference type="Pfam" id="PF13860"/>
    </source>
</evidence>
<feature type="compositionally biased region" description="Polar residues" evidence="6">
    <location>
        <begin position="1"/>
        <end position="17"/>
    </location>
</feature>